<dbReference type="GO" id="GO:0050567">
    <property type="term" value="F:glutaminyl-tRNA synthase (glutamine-hydrolyzing) activity"/>
    <property type="evidence" value="ECO:0007669"/>
    <property type="project" value="UniProtKB-UniRule"/>
</dbReference>
<evidence type="ECO:0000313" key="8">
    <source>
        <dbReference type="EMBL" id="CZS91617.1"/>
    </source>
</evidence>
<dbReference type="GO" id="GO:0005524">
    <property type="term" value="F:ATP binding"/>
    <property type="evidence" value="ECO:0007669"/>
    <property type="project" value="UniProtKB-KW"/>
</dbReference>
<evidence type="ECO:0000256" key="6">
    <source>
        <dbReference type="SAM" id="MobiDB-lite"/>
    </source>
</evidence>
<dbReference type="GO" id="GO:0032543">
    <property type="term" value="P:mitochondrial translation"/>
    <property type="evidence" value="ECO:0007669"/>
    <property type="project" value="UniProtKB-UniRule"/>
</dbReference>
<dbReference type="InterPro" id="IPR004412">
    <property type="entry name" value="GatA"/>
</dbReference>
<comment type="catalytic activity">
    <reaction evidence="5">
        <text>L-glutamyl-tRNA(Gln) + L-glutamine + ATP + H2O = L-glutaminyl-tRNA(Gln) + L-glutamate + ADP + phosphate + H(+)</text>
        <dbReference type="Rhea" id="RHEA:17521"/>
        <dbReference type="Rhea" id="RHEA-COMP:9681"/>
        <dbReference type="Rhea" id="RHEA-COMP:9684"/>
        <dbReference type="ChEBI" id="CHEBI:15377"/>
        <dbReference type="ChEBI" id="CHEBI:15378"/>
        <dbReference type="ChEBI" id="CHEBI:29985"/>
        <dbReference type="ChEBI" id="CHEBI:30616"/>
        <dbReference type="ChEBI" id="CHEBI:43474"/>
        <dbReference type="ChEBI" id="CHEBI:58359"/>
        <dbReference type="ChEBI" id="CHEBI:78520"/>
        <dbReference type="ChEBI" id="CHEBI:78521"/>
        <dbReference type="ChEBI" id="CHEBI:456216"/>
        <dbReference type="EC" id="6.3.5.7"/>
    </reaction>
</comment>
<comment type="subcellular location">
    <subcellularLocation>
        <location evidence="5">Mitochondrion</location>
    </subcellularLocation>
</comment>
<dbReference type="SUPFAM" id="SSF75304">
    <property type="entry name" value="Amidase signature (AS) enzymes"/>
    <property type="match status" value="1"/>
</dbReference>
<dbReference type="Pfam" id="PF01425">
    <property type="entry name" value="Amidase"/>
    <property type="match status" value="1"/>
</dbReference>
<comment type="function">
    <text evidence="5">Allows the formation of correctly charged Gln-tRNA(Gln) through the transamidation of misacylated Glu-tRNA(Gln) in the mitochondria. The reaction takes place in the presence of glutamine and ATP through an activated gamma-phospho-Glu-tRNA(Gln).</text>
</comment>
<comment type="caution">
    <text evidence="8">The sequence shown here is derived from an EMBL/GenBank/DDBJ whole genome shotgun (WGS) entry which is preliminary data.</text>
</comment>
<comment type="similarity">
    <text evidence="5">Belongs to the amidase family. GatA subfamily.</text>
</comment>
<evidence type="ECO:0000256" key="5">
    <source>
        <dbReference type="HAMAP-Rule" id="MF_03150"/>
    </source>
</evidence>
<keyword evidence="1 5" id="KW-0436">Ligase</keyword>
<dbReference type="HAMAP" id="MF_00120">
    <property type="entry name" value="GatA"/>
    <property type="match status" value="1"/>
</dbReference>
<dbReference type="InParanoid" id="A0A1E1K0G0"/>
<gene>
    <name evidence="8" type="ORF">RCO7_06998</name>
</gene>
<proteinExistence type="inferred from homology"/>
<dbReference type="EMBL" id="FJUW01000004">
    <property type="protein sequence ID" value="CZS91617.1"/>
    <property type="molecule type" value="Genomic_DNA"/>
</dbReference>
<evidence type="ECO:0000256" key="3">
    <source>
        <dbReference type="ARBA" id="ARBA00022840"/>
    </source>
</evidence>
<dbReference type="STRING" id="914237.A0A1E1K0G0"/>
<sequence>MAYGRQEVEWTLRGNYPPDSMITDALVGQNNEPSSSGSDPERGWISSCNLVRLQDDADGAEMLQIRRVGGKPYPIIASSYISRFTNDIGRANEGKDLLAVKDNIATRQYPTTCASSILRKHRSPFSAEVVTRLQNQKFVSAVVVGKTNMDEFGMGSHSLNSSFGPVSDDVHFPGHSVGGSSGGSAVAVVDKSCFSALGTDTGGSIRLPAAYTGIVGFKPSYGRVSRWGVIPYANSLDTVGFLAANVNLVRNDFDKVNKFDSKDPTSLTTPFRERSGNMRNEDRFQERRRRPRSKDDIPNESAFAKTTIGVPMEYNISELDPHVRAAWEETLQIMQDNGATIVPVSLPNTKHALSAYYVLAPAEATSNLAKYDGVRYGTRSDSRDGDGEVLYSNTRGSGFGDEVKRRILLGSYTLSSEAIGNYFIKAQKIRRLVQRDFDRVFIISNPLRPREQFDLSTMHESIELDDKLGPAQVDFIVCPTAPTRPPTIEQVAKQSAVDTYMADVFTVPASLAGLPAISIPYHFLESKHSLPDIPNFAGIQIIGQFADDNRVLQCAQELERFEAFRSAVTAPVRRRPSLRVDKPWIDQLRKDKWEAMENERRTVCATPLEALKITDGPGAAETPERTDAERLQEYNTKFEAWTESKQFTVTHTYKSGWNKLTRFLAFLERVEARTKEREMDEKRPE</sequence>
<dbReference type="InterPro" id="IPR000120">
    <property type="entry name" value="Amidase"/>
</dbReference>
<evidence type="ECO:0000259" key="7">
    <source>
        <dbReference type="Pfam" id="PF01425"/>
    </source>
</evidence>
<accession>A0A1E1K0G0</accession>
<feature type="active site" description="Charge relay system" evidence="5">
    <location>
        <position position="101"/>
    </location>
</feature>
<keyword evidence="2 5" id="KW-0547">Nucleotide-binding</keyword>
<dbReference type="EC" id="6.3.5.7" evidence="5"/>
<dbReference type="AlphaFoldDB" id="A0A1E1K0G0"/>
<feature type="domain" description="Amidase" evidence="7">
    <location>
        <begin position="98"/>
        <end position="552"/>
    </location>
</feature>
<dbReference type="GO" id="GO:0070681">
    <property type="term" value="P:glutaminyl-tRNAGln biosynthesis via transamidation"/>
    <property type="evidence" value="ECO:0007669"/>
    <property type="project" value="UniProtKB-UniRule"/>
</dbReference>
<name>A0A1E1K0G0_9HELO</name>
<dbReference type="InterPro" id="IPR036928">
    <property type="entry name" value="AS_sf"/>
</dbReference>
<evidence type="ECO:0000256" key="1">
    <source>
        <dbReference type="ARBA" id="ARBA00022598"/>
    </source>
</evidence>
<feature type="compositionally biased region" description="Basic and acidic residues" evidence="6">
    <location>
        <begin position="271"/>
        <end position="285"/>
    </location>
</feature>
<evidence type="ECO:0000256" key="2">
    <source>
        <dbReference type="ARBA" id="ARBA00022741"/>
    </source>
</evidence>
<evidence type="ECO:0000256" key="4">
    <source>
        <dbReference type="ARBA" id="ARBA00022917"/>
    </source>
</evidence>
<feature type="active site" description="Charge relay system" evidence="5">
    <location>
        <position position="180"/>
    </location>
</feature>
<evidence type="ECO:0000313" key="9">
    <source>
        <dbReference type="Proteomes" id="UP000178129"/>
    </source>
</evidence>
<dbReference type="GO" id="GO:0030956">
    <property type="term" value="C:glutamyl-tRNA(Gln) amidotransferase complex"/>
    <property type="evidence" value="ECO:0007669"/>
    <property type="project" value="UniProtKB-UniRule"/>
</dbReference>
<comment type="subunit">
    <text evidence="5">Subunit of the heterotrimeric GatCAB amidotransferase (AdT) complex, composed of A, B and C subunits.</text>
</comment>
<dbReference type="GO" id="GO:0005739">
    <property type="term" value="C:mitochondrion"/>
    <property type="evidence" value="ECO:0007669"/>
    <property type="project" value="UniProtKB-SubCell"/>
</dbReference>
<dbReference type="InterPro" id="IPR023631">
    <property type="entry name" value="Amidase_dom"/>
</dbReference>
<feature type="region of interest" description="Disordered" evidence="6">
    <location>
        <begin position="259"/>
        <end position="301"/>
    </location>
</feature>
<dbReference type="PANTHER" id="PTHR11895">
    <property type="entry name" value="TRANSAMIDASE"/>
    <property type="match status" value="1"/>
</dbReference>
<dbReference type="PANTHER" id="PTHR11895:SF7">
    <property type="entry name" value="GLUTAMYL-TRNA(GLN) AMIDOTRANSFERASE SUBUNIT A, MITOCHONDRIAL"/>
    <property type="match status" value="1"/>
</dbReference>
<dbReference type="Proteomes" id="UP000178129">
    <property type="component" value="Unassembled WGS sequence"/>
</dbReference>
<protein>
    <recommendedName>
        <fullName evidence="5">Glutamyl-tRNA(Gln) amidotransferase subunit A, mitochondrial</fullName>
        <shortName evidence="5">Glu-AdT subunit A</shortName>
        <ecNumber evidence="5">6.3.5.7</ecNumber>
    </recommendedName>
</protein>
<organism evidence="8 9">
    <name type="scientific">Rhynchosporium graminicola</name>
    <dbReference type="NCBI Taxonomy" id="2792576"/>
    <lineage>
        <taxon>Eukaryota</taxon>
        <taxon>Fungi</taxon>
        <taxon>Dikarya</taxon>
        <taxon>Ascomycota</taxon>
        <taxon>Pezizomycotina</taxon>
        <taxon>Leotiomycetes</taxon>
        <taxon>Helotiales</taxon>
        <taxon>Ploettnerulaceae</taxon>
        <taxon>Rhynchosporium</taxon>
    </lineage>
</organism>
<keyword evidence="9" id="KW-1185">Reference proteome</keyword>
<keyword evidence="3 5" id="KW-0067">ATP-binding</keyword>
<dbReference type="FunCoup" id="A0A1E1K0G0">
    <property type="interactions" value="340"/>
</dbReference>
<reference evidence="9" key="1">
    <citation type="submission" date="2016-03" db="EMBL/GenBank/DDBJ databases">
        <authorList>
            <person name="Ploux O."/>
        </authorList>
    </citation>
    <scope>NUCLEOTIDE SEQUENCE [LARGE SCALE GENOMIC DNA]</scope>
    <source>
        <strain evidence="9">UK7</strain>
    </source>
</reference>
<dbReference type="Gene3D" id="3.90.1300.10">
    <property type="entry name" value="Amidase signature (AS) domain"/>
    <property type="match status" value="1"/>
</dbReference>
<feature type="active site" description="Acyl-ester intermediate" evidence="5">
    <location>
        <position position="204"/>
    </location>
</feature>
<keyword evidence="4 5" id="KW-0648">Protein biosynthesis</keyword>
<keyword evidence="5" id="KW-0496">Mitochondrion</keyword>